<dbReference type="InterPro" id="IPR050124">
    <property type="entry name" value="tRNA_CCA-adding_enzyme"/>
</dbReference>
<accession>A0ABT0LG25</accession>
<sequence>MKKLKAWLLSLKQGATPDFYECLLYLGDYFPLLRLFEATEQDKQWHGEVNVAIHTDSVLTALYQLLANEAYYLSAEQQQVLILSALLHDIGKPVTTKRKHIQGAERVIAPQYEELGLNYLAIKLLELPLPHKVMVQIMGLVGYHQKPKLLVVKNSDFSDYLALALNADLELLYWLDRANCQGQLCDDLDKQLDTLAQFKMFAEEYQLWRVDDPTAALLAKVQVKSNTSEQLYLDNYVVSELISGKIIQAEEAVATTYERAQAYSHLYVMCGISGSGKSTWIAQNLQGVEVISLDDIRHEINGKRSCQKNLGQVLQLAKSRLKNALADKRDVVWDATNIRSDHRNVICDFGRDYGALITLVVFHLKESTLRAGNQQRSHAIPNEVITRQIAQWQWPSMTEAHRILIVGESCDAYHIQDRIYKQRCAGQFIQSMQIQQQKKNRSHRMVLLQQGRF</sequence>
<dbReference type="Gene3D" id="3.40.50.300">
    <property type="entry name" value="P-loop containing nucleotide triphosphate hydrolases"/>
    <property type="match status" value="1"/>
</dbReference>
<reference evidence="2 3" key="1">
    <citation type="submission" date="2022-01" db="EMBL/GenBank/DDBJ databases">
        <title>Whole genome-based taxonomy of the Shewanellaceae.</title>
        <authorList>
            <person name="Martin-Rodriguez A.J."/>
        </authorList>
    </citation>
    <scope>NUCLEOTIDE SEQUENCE [LARGE SCALE GENOMIC DNA]</scope>
    <source>
        <strain evidence="2 3">DSM 17177</strain>
    </source>
</reference>
<dbReference type="Proteomes" id="UP001203423">
    <property type="component" value="Unassembled WGS sequence"/>
</dbReference>
<dbReference type="SUPFAM" id="SSF52540">
    <property type="entry name" value="P-loop containing nucleoside triphosphate hydrolases"/>
    <property type="match status" value="1"/>
</dbReference>
<dbReference type="Pfam" id="PF13671">
    <property type="entry name" value="AAA_33"/>
    <property type="match status" value="1"/>
</dbReference>
<dbReference type="CDD" id="cd00077">
    <property type="entry name" value="HDc"/>
    <property type="match status" value="1"/>
</dbReference>
<evidence type="ECO:0000256" key="1">
    <source>
        <dbReference type="ARBA" id="ARBA00022741"/>
    </source>
</evidence>
<dbReference type="PANTHER" id="PTHR47545:SF1">
    <property type="entry name" value="MULTIFUNCTIONAL CCA PROTEIN"/>
    <property type="match status" value="1"/>
</dbReference>
<dbReference type="Gene3D" id="1.10.3210.10">
    <property type="entry name" value="Hypothetical protein af1432"/>
    <property type="match status" value="1"/>
</dbReference>
<name>A0ABT0LG25_9GAMM</name>
<dbReference type="RefSeq" id="WP_248941911.1">
    <property type="nucleotide sequence ID" value="NZ_JAKIKS010000092.1"/>
</dbReference>
<evidence type="ECO:0000313" key="2">
    <source>
        <dbReference type="EMBL" id="MCL1126519.1"/>
    </source>
</evidence>
<keyword evidence="3" id="KW-1185">Reference proteome</keyword>
<dbReference type="InterPro" id="IPR003607">
    <property type="entry name" value="HD/PDEase_dom"/>
</dbReference>
<keyword evidence="1" id="KW-0547">Nucleotide-binding</keyword>
<dbReference type="InterPro" id="IPR027417">
    <property type="entry name" value="P-loop_NTPase"/>
</dbReference>
<protein>
    <submittedName>
        <fullName evidence="2">AAA family ATPase</fullName>
    </submittedName>
</protein>
<organism evidence="2 3">
    <name type="scientific">Shewanella surugensis</name>
    <dbReference type="NCBI Taxonomy" id="212020"/>
    <lineage>
        <taxon>Bacteria</taxon>
        <taxon>Pseudomonadati</taxon>
        <taxon>Pseudomonadota</taxon>
        <taxon>Gammaproteobacteria</taxon>
        <taxon>Alteromonadales</taxon>
        <taxon>Shewanellaceae</taxon>
        <taxon>Shewanella</taxon>
    </lineage>
</organism>
<gene>
    <name evidence="2" type="ORF">L2764_19025</name>
</gene>
<comment type="caution">
    <text evidence="2">The sequence shown here is derived from an EMBL/GenBank/DDBJ whole genome shotgun (WGS) entry which is preliminary data.</text>
</comment>
<proteinExistence type="predicted"/>
<dbReference type="SUPFAM" id="SSF109604">
    <property type="entry name" value="HD-domain/PDEase-like"/>
    <property type="match status" value="1"/>
</dbReference>
<dbReference type="EMBL" id="JAKIKS010000092">
    <property type="protein sequence ID" value="MCL1126519.1"/>
    <property type="molecule type" value="Genomic_DNA"/>
</dbReference>
<evidence type="ECO:0000313" key="3">
    <source>
        <dbReference type="Proteomes" id="UP001203423"/>
    </source>
</evidence>
<dbReference type="PANTHER" id="PTHR47545">
    <property type="entry name" value="MULTIFUNCTIONAL CCA PROTEIN"/>
    <property type="match status" value="1"/>
</dbReference>